<comment type="caution">
    <text evidence="10">The sequence shown here is derived from an EMBL/GenBank/DDBJ whole genome shotgun (WGS) entry which is preliminary data.</text>
</comment>
<dbReference type="eggNOG" id="COG3944">
    <property type="taxonomic scope" value="Bacteria"/>
</dbReference>
<feature type="region of interest" description="Disordered" evidence="7">
    <location>
        <begin position="233"/>
        <end position="253"/>
    </location>
</feature>
<evidence type="ECO:0000256" key="4">
    <source>
        <dbReference type="ARBA" id="ARBA00022692"/>
    </source>
</evidence>
<evidence type="ECO:0000256" key="5">
    <source>
        <dbReference type="ARBA" id="ARBA00022989"/>
    </source>
</evidence>
<name>A0A081NZL6_9BACL</name>
<comment type="similarity">
    <text evidence="2">Belongs to the CpsC/CapA family.</text>
</comment>
<dbReference type="GO" id="GO:0005886">
    <property type="term" value="C:plasma membrane"/>
    <property type="evidence" value="ECO:0007669"/>
    <property type="project" value="UniProtKB-SubCell"/>
</dbReference>
<comment type="subcellular location">
    <subcellularLocation>
        <location evidence="1">Cell membrane</location>
        <topology evidence="1">Multi-pass membrane protein</topology>
    </subcellularLocation>
</comment>
<dbReference type="PANTHER" id="PTHR32309:SF13">
    <property type="entry name" value="FERRIC ENTEROBACTIN TRANSPORT PROTEIN FEPE"/>
    <property type="match status" value="1"/>
</dbReference>
<sequence>MTMDFDLKAVMSILRKRLWLIVLVVAVSCTAAGIVSYFFMKPVYEASTKLIINSSPDQAGFVKLDLNSVNTNISLVTTYKEIIKTPAIMDIVTKEHPEFGMTSEQLISKIKLSSVNETQVLTISIQDSSYEKAAHIVNAVFQVFQSQIPKIMKVDNVILLNQADPAKQSLPVKPDPVLNIAIGFLASLMLSIGLAFLLEYMDDTIKTEEDVQRYLGLPTLALITQIDEQDLETNKGSLSSERKVGELPNVQVR</sequence>
<evidence type="ECO:0000256" key="1">
    <source>
        <dbReference type="ARBA" id="ARBA00004651"/>
    </source>
</evidence>
<reference evidence="10 11" key="1">
    <citation type="submission" date="2014-06" db="EMBL/GenBank/DDBJ databases">
        <title>Draft genome sequence of Paenibacillus sp. MSt1.</title>
        <authorList>
            <person name="Aw Y.K."/>
            <person name="Ong K.S."/>
            <person name="Gan H.M."/>
            <person name="Lee S.M."/>
        </authorList>
    </citation>
    <scope>NUCLEOTIDE SEQUENCE [LARGE SCALE GENOMIC DNA]</scope>
    <source>
        <strain evidence="10 11">MSt1</strain>
    </source>
</reference>
<evidence type="ECO:0000256" key="7">
    <source>
        <dbReference type="SAM" id="MobiDB-lite"/>
    </source>
</evidence>
<evidence type="ECO:0000256" key="6">
    <source>
        <dbReference type="ARBA" id="ARBA00023136"/>
    </source>
</evidence>
<dbReference type="InterPro" id="IPR003856">
    <property type="entry name" value="LPS_length_determ_N"/>
</dbReference>
<dbReference type="EMBL" id="JNVM01000019">
    <property type="protein sequence ID" value="KEQ23889.1"/>
    <property type="molecule type" value="Genomic_DNA"/>
</dbReference>
<keyword evidence="6 8" id="KW-0472">Membrane</keyword>
<evidence type="ECO:0000256" key="3">
    <source>
        <dbReference type="ARBA" id="ARBA00022475"/>
    </source>
</evidence>
<dbReference type="GO" id="GO:0004713">
    <property type="term" value="F:protein tyrosine kinase activity"/>
    <property type="evidence" value="ECO:0007669"/>
    <property type="project" value="TreeGrafter"/>
</dbReference>
<evidence type="ECO:0000313" key="10">
    <source>
        <dbReference type="EMBL" id="KEQ23889.1"/>
    </source>
</evidence>
<keyword evidence="11" id="KW-1185">Reference proteome</keyword>
<proteinExistence type="inferred from homology"/>
<feature type="transmembrane region" description="Helical" evidence="8">
    <location>
        <begin position="18"/>
        <end position="40"/>
    </location>
</feature>
<keyword evidence="4 8" id="KW-0812">Transmembrane</keyword>
<gene>
    <name evidence="10" type="ORF">ET33_12755</name>
</gene>
<evidence type="ECO:0000259" key="9">
    <source>
        <dbReference type="Pfam" id="PF02706"/>
    </source>
</evidence>
<accession>A0A081NZL6</accession>
<dbReference type="AlphaFoldDB" id="A0A081NZL6"/>
<evidence type="ECO:0000256" key="2">
    <source>
        <dbReference type="ARBA" id="ARBA00006683"/>
    </source>
</evidence>
<organism evidence="10 11">
    <name type="scientific">Paenibacillus tyrfis</name>
    <dbReference type="NCBI Taxonomy" id="1501230"/>
    <lineage>
        <taxon>Bacteria</taxon>
        <taxon>Bacillati</taxon>
        <taxon>Bacillota</taxon>
        <taxon>Bacilli</taxon>
        <taxon>Bacillales</taxon>
        <taxon>Paenibacillaceae</taxon>
        <taxon>Paenibacillus</taxon>
    </lineage>
</organism>
<feature type="transmembrane region" description="Helical" evidence="8">
    <location>
        <begin position="177"/>
        <end position="198"/>
    </location>
</feature>
<dbReference type="PANTHER" id="PTHR32309">
    <property type="entry name" value="TYROSINE-PROTEIN KINASE"/>
    <property type="match status" value="1"/>
</dbReference>
<feature type="domain" description="Polysaccharide chain length determinant N-terminal" evidence="9">
    <location>
        <begin position="4"/>
        <end position="95"/>
    </location>
</feature>
<dbReference type="InterPro" id="IPR050445">
    <property type="entry name" value="Bact_polysacc_biosynth/exp"/>
</dbReference>
<dbReference type="Pfam" id="PF02706">
    <property type="entry name" value="Wzz"/>
    <property type="match status" value="1"/>
</dbReference>
<protein>
    <submittedName>
        <fullName evidence="10">Lipopolysaccharide biosynthesis protein</fullName>
    </submittedName>
</protein>
<dbReference type="Proteomes" id="UP000028123">
    <property type="component" value="Unassembled WGS sequence"/>
</dbReference>
<keyword evidence="5 8" id="KW-1133">Transmembrane helix</keyword>
<evidence type="ECO:0000313" key="11">
    <source>
        <dbReference type="Proteomes" id="UP000028123"/>
    </source>
</evidence>
<dbReference type="OrthoDB" id="2360475at2"/>
<keyword evidence="3" id="KW-1003">Cell membrane</keyword>
<evidence type="ECO:0000256" key="8">
    <source>
        <dbReference type="SAM" id="Phobius"/>
    </source>
</evidence>